<comment type="subcellular location">
    <subcellularLocation>
        <location evidence="2">Secreted</location>
    </subcellularLocation>
</comment>
<evidence type="ECO:0000259" key="16">
    <source>
        <dbReference type="PROSITE" id="PS51910"/>
    </source>
</evidence>
<evidence type="ECO:0000256" key="13">
    <source>
        <dbReference type="ARBA" id="ARBA00059418"/>
    </source>
</evidence>
<sequence length="299" mass="32043">SHSNFKVMGIKYGLLFLALVLLLLAQKLEAGGIVIYWGQNGNEGSLASTCASNNYAIVNIAFLVVFGNGQTPVLNLAGHCNPSVGGCTRLSNSIRACQSRGIKVMLSLGGGVGSYSLSSANDARNVANYLWNNYLGGQSTSRPLGDAILDGIDFDIERGTTQHWDELARALSGFSQQRKVYLTAAPQCPFPDSWLNGALSTGLFDYVWVQFYNNPQCQYSGGSAENLKSYWNKWTAIKAGKIFLGLPAAPRAAGSGFIPSDVLVSQVLPAISGSPKYGGVMLWSKFYDNGYSSAIKPRV</sequence>
<organism evidence="17 18">
    <name type="scientific">Solanum stoloniferum</name>
    <dbReference type="NCBI Taxonomy" id="62892"/>
    <lineage>
        <taxon>Eukaryota</taxon>
        <taxon>Viridiplantae</taxon>
        <taxon>Streptophyta</taxon>
        <taxon>Embryophyta</taxon>
        <taxon>Tracheophyta</taxon>
        <taxon>Spermatophyta</taxon>
        <taxon>Magnoliopsida</taxon>
        <taxon>eudicotyledons</taxon>
        <taxon>Gunneridae</taxon>
        <taxon>Pentapetalae</taxon>
        <taxon>asterids</taxon>
        <taxon>lamiids</taxon>
        <taxon>Solanales</taxon>
        <taxon>Solanaceae</taxon>
        <taxon>Solanoideae</taxon>
        <taxon>Solaneae</taxon>
        <taxon>Solanum</taxon>
    </lineage>
</organism>
<evidence type="ECO:0000256" key="3">
    <source>
        <dbReference type="ARBA" id="ARBA00009121"/>
    </source>
</evidence>
<evidence type="ECO:0000256" key="2">
    <source>
        <dbReference type="ARBA" id="ARBA00004613"/>
    </source>
</evidence>
<evidence type="ECO:0000256" key="4">
    <source>
        <dbReference type="ARBA" id="ARBA00012729"/>
    </source>
</evidence>
<name>A0ABD2S2H0_9SOLN</name>
<gene>
    <name evidence="17" type="ORF">AABB24_030061</name>
</gene>
<proteinExistence type="inferred from homology"/>
<dbReference type="InterPro" id="IPR001579">
    <property type="entry name" value="Glyco_hydro_18_chit_AS"/>
</dbReference>
<evidence type="ECO:0000256" key="11">
    <source>
        <dbReference type="ARBA" id="ARBA00023295"/>
    </source>
</evidence>
<evidence type="ECO:0000256" key="7">
    <source>
        <dbReference type="ARBA" id="ARBA00022801"/>
    </source>
</evidence>
<comment type="similarity">
    <text evidence="3">Belongs to the glycosyl hydrolase 18 family. Chitinase class II subfamily.</text>
</comment>
<keyword evidence="11 14" id="KW-0326">Glycosidase</keyword>
<dbReference type="GO" id="GO:0000272">
    <property type="term" value="P:polysaccharide catabolic process"/>
    <property type="evidence" value="ECO:0007669"/>
    <property type="project" value="UniProtKB-KW"/>
</dbReference>
<feature type="chain" id="PRO_5044795818" description="chitinase" evidence="15">
    <location>
        <begin position="31"/>
        <end position="299"/>
    </location>
</feature>
<dbReference type="InterPro" id="IPR050542">
    <property type="entry name" value="Glycosyl_Hydrlase18_Chitinase"/>
</dbReference>
<evidence type="ECO:0000256" key="14">
    <source>
        <dbReference type="RuleBase" id="RU000489"/>
    </source>
</evidence>
<dbReference type="Pfam" id="PF00704">
    <property type="entry name" value="Glyco_hydro_18"/>
    <property type="match status" value="1"/>
</dbReference>
<dbReference type="PANTHER" id="PTHR45708">
    <property type="entry name" value="ENDOCHITINASE"/>
    <property type="match status" value="1"/>
</dbReference>
<evidence type="ECO:0000256" key="12">
    <source>
        <dbReference type="ARBA" id="ARBA00023326"/>
    </source>
</evidence>
<comment type="function">
    <text evidence="13">This protein functions as a defense against chitin containing fungal pathogens.</text>
</comment>
<comment type="caution">
    <text evidence="17">The sequence shown here is derived from an EMBL/GenBank/DDBJ whole genome shotgun (WGS) entry which is preliminary data.</text>
</comment>
<dbReference type="EMBL" id="JBJKTR010000017">
    <property type="protein sequence ID" value="KAL3337736.1"/>
    <property type="molecule type" value="Genomic_DNA"/>
</dbReference>
<keyword evidence="7 14" id="KW-0378">Hydrolase</keyword>
<keyword evidence="5" id="KW-0964">Secreted</keyword>
<keyword evidence="18" id="KW-1185">Reference proteome</keyword>
<evidence type="ECO:0000313" key="17">
    <source>
        <dbReference type="EMBL" id="KAL3337736.1"/>
    </source>
</evidence>
<dbReference type="Proteomes" id="UP001627284">
    <property type="component" value="Unassembled WGS sequence"/>
</dbReference>
<dbReference type="Gene3D" id="3.20.20.80">
    <property type="entry name" value="Glycosidases"/>
    <property type="match status" value="1"/>
</dbReference>
<evidence type="ECO:0000256" key="1">
    <source>
        <dbReference type="ARBA" id="ARBA00000822"/>
    </source>
</evidence>
<dbReference type="FunFam" id="3.20.20.80:FF:000015">
    <property type="entry name" value="Acidic endochitinase SE2"/>
    <property type="match status" value="1"/>
</dbReference>
<evidence type="ECO:0000256" key="10">
    <source>
        <dbReference type="ARBA" id="ARBA00023277"/>
    </source>
</evidence>
<reference evidence="17 18" key="1">
    <citation type="submission" date="2024-05" db="EMBL/GenBank/DDBJ databases">
        <title>De novo assembly of an allotetraploid wild potato.</title>
        <authorList>
            <person name="Hosaka A.J."/>
        </authorList>
    </citation>
    <scope>NUCLEOTIDE SEQUENCE [LARGE SCALE GENOMIC DNA]</scope>
    <source>
        <tissue evidence="17">Young leaves</tissue>
    </source>
</reference>
<dbReference type="PROSITE" id="PS01095">
    <property type="entry name" value="GH18_1"/>
    <property type="match status" value="1"/>
</dbReference>
<feature type="non-terminal residue" evidence="17">
    <location>
        <position position="1"/>
    </location>
</feature>
<dbReference type="CDD" id="cd02877">
    <property type="entry name" value="GH18_hevamine_XipI_class_III"/>
    <property type="match status" value="1"/>
</dbReference>
<dbReference type="SUPFAM" id="SSF51445">
    <property type="entry name" value="(Trans)glycosidases"/>
    <property type="match status" value="1"/>
</dbReference>
<dbReference type="GO" id="GO:0006032">
    <property type="term" value="P:chitin catabolic process"/>
    <property type="evidence" value="ECO:0007669"/>
    <property type="project" value="UniProtKB-KW"/>
</dbReference>
<keyword evidence="10" id="KW-0119">Carbohydrate metabolism</keyword>
<dbReference type="GO" id="GO:0005576">
    <property type="term" value="C:extracellular region"/>
    <property type="evidence" value="ECO:0007669"/>
    <property type="project" value="UniProtKB-SubCell"/>
</dbReference>
<feature type="signal peptide" evidence="15">
    <location>
        <begin position="1"/>
        <end position="30"/>
    </location>
</feature>
<protein>
    <recommendedName>
        <fullName evidence="4">chitinase</fullName>
        <ecNumber evidence="4">3.2.1.14</ecNumber>
    </recommendedName>
</protein>
<dbReference type="EC" id="3.2.1.14" evidence="4"/>
<dbReference type="InterPro" id="IPR045321">
    <property type="entry name" value="Cts1-like"/>
</dbReference>
<dbReference type="GO" id="GO:0008843">
    <property type="term" value="F:endochitinase activity"/>
    <property type="evidence" value="ECO:0007669"/>
    <property type="project" value="UniProtKB-EC"/>
</dbReference>
<comment type="catalytic activity">
    <reaction evidence="1">
        <text>Random endo-hydrolysis of N-acetyl-beta-D-glucosaminide (1-&gt;4)-beta-linkages in chitin and chitodextrins.</text>
        <dbReference type="EC" id="3.2.1.14"/>
    </reaction>
</comment>
<feature type="domain" description="GH18" evidence="16">
    <location>
        <begin position="31"/>
        <end position="299"/>
    </location>
</feature>
<keyword evidence="6 15" id="KW-0732">Signal</keyword>
<evidence type="ECO:0000313" key="18">
    <source>
        <dbReference type="Proteomes" id="UP001627284"/>
    </source>
</evidence>
<evidence type="ECO:0000256" key="6">
    <source>
        <dbReference type="ARBA" id="ARBA00022729"/>
    </source>
</evidence>
<dbReference type="PROSITE" id="PS51910">
    <property type="entry name" value="GH18_2"/>
    <property type="match status" value="1"/>
</dbReference>
<evidence type="ECO:0000256" key="5">
    <source>
        <dbReference type="ARBA" id="ARBA00022525"/>
    </source>
</evidence>
<keyword evidence="8" id="KW-0146">Chitin degradation</keyword>
<keyword evidence="12" id="KW-0624">Polysaccharide degradation</keyword>
<evidence type="ECO:0000256" key="8">
    <source>
        <dbReference type="ARBA" id="ARBA00023024"/>
    </source>
</evidence>
<keyword evidence="9" id="KW-1015">Disulfide bond</keyword>
<dbReference type="InterPro" id="IPR001223">
    <property type="entry name" value="Glyco_hydro18_cat"/>
</dbReference>
<dbReference type="InterPro" id="IPR017853">
    <property type="entry name" value="GH"/>
</dbReference>
<evidence type="ECO:0000256" key="15">
    <source>
        <dbReference type="SAM" id="SignalP"/>
    </source>
</evidence>
<evidence type="ECO:0000256" key="9">
    <source>
        <dbReference type="ARBA" id="ARBA00023157"/>
    </source>
</evidence>
<accession>A0ABD2S2H0</accession>
<dbReference type="AlphaFoldDB" id="A0ABD2S2H0"/>
<dbReference type="PANTHER" id="PTHR45708:SF22">
    <property type="entry name" value="ACIDIC ENDOCHITINASE"/>
    <property type="match status" value="1"/>
</dbReference>